<sequence length="484" mass="55934">MKHGFMEDCRRCIGLDGCFLKGVCKGQLLAAVAKDVNNEMFPIAWVVVGTGKKKQTWNWFLRLLQTDLNLGDDRELTMISDMQKFKYYCFSVFMPGLCSAVEEILPECEHRMCARHILANWAIKWRGIERRKRFWSVVRSTFESEMKRKLDDLDKLGHNICENLVKYNKERWCEAFFQTFSKCDSGDNNMCESFNAWILGPRHKTIISMLEEIRVKVMIRVAKMREFAETWQDGVSPMAMIVFNTNVKRSMRVEFMFNGDTGFELKDGPCKFIVDLRTGYCSCKSWELKGIPCPHAVTTIYFKRLDPSEHIVHWYRKETYMKAYSHFIQPVPNMIMWPESSNPKVLSPPVQNMPGRPRKNRRKEVGEIKRVEKLSKKGITMTCSICKASTHNMRSCPTRLTSNQEHGLPTTKKVYTGPLIDSTHVTGDIGYKPSKDLKWKGKEVVTQRQLQVQAAMARIKTRSQPGGIQTRSKVMGKSPSKKTT</sequence>
<name>A0AC58UTH7_TOBAC</name>
<dbReference type="Proteomes" id="UP000790787">
    <property type="component" value="Chromosome 6"/>
</dbReference>
<gene>
    <name evidence="2" type="primary">LOC107772323</name>
</gene>
<dbReference type="RefSeq" id="XP_075112459.1">
    <property type="nucleotide sequence ID" value="XM_075256358.1"/>
</dbReference>
<protein>
    <submittedName>
        <fullName evidence="2">Uncharacterized protein LOC107772323</fullName>
    </submittedName>
</protein>
<reference evidence="1" key="1">
    <citation type="journal article" date="2014" name="Nat. Commun.">
        <title>The tobacco genome sequence and its comparison with those of tomato and potato.</title>
        <authorList>
            <person name="Sierro N."/>
            <person name="Battey J.N."/>
            <person name="Ouadi S."/>
            <person name="Bakaher N."/>
            <person name="Bovet L."/>
            <person name="Willig A."/>
            <person name="Goepfert S."/>
            <person name="Peitsch M.C."/>
            <person name="Ivanov N.V."/>
        </authorList>
    </citation>
    <scope>NUCLEOTIDE SEQUENCE [LARGE SCALE GENOMIC DNA]</scope>
</reference>
<evidence type="ECO:0000313" key="2">
    <source>
        <dbReference type="RefSeq" id="XP_075112459.1"/>
    </source>
</evidence>
<organism evidence="1 2">
    <name type="scientific">Nicotiana tabacum</name>
    <name type="common">Common tobacco</name>
    <dbReference type="NCBI Taxonomy" id="4097"/>
    <lineage>
        <taxon>Eukaryota</taxon>
        <taxon>Viridiplantae</taxon>
        <taxon>Streptophyta</taxon>
        <taxon>Embryophyta</taxon>
        <taxon>Tracheophyta</taxon>
        <taxon>Spermatophyta</taxon>
        <taxon>Magnoliopsida</taxon>
        <taxon>eudicotyledons</taxon>
        <taxon>Gunneridae</taxon>
        <taxon>Pentapetalae</taxon>
        <taxon>asterids</taxon>
        <taxon>lamiids</taxon>
        <taxon>Solanales</taxon>
        <taxon>Solanaceae</taxon>
        <taxon>Nicotianoideae</taxon>
        <taxon>Nicotianeae</taxon>
        <taxon>Nicotiana</taxon>
    </lineage>
</organism>
<evidence type="ECO:0000313" key="1">
    <source>
        <dbReference type="Proteomes" id="UP000790787"/>
    </source>
</evidence>
<reference evidence="2" key="2">
    <citation type="submission" date="2025-08" db="UniProtKB">
        <authorList>
            <consortium name="RefSeq"/>
        </authorList>
    </citation>
    <scope>IDENTIFICATION</scope>
    <source>
        <tissue evidence="2">Leaf</tissue>
    </source>
</reference>
<accession>A0AC58UTH7</accession>
<proteinExistence type="predicted"/>
<keyword evidence="1" id="KW-1185">Reference proteome</keyword>